<dbReference type="PANTHER" id="PTHR43039">
    <property type="entry name" value="ESTERASE-RELATED"/>
    <property type="match status" value="1"/>
</dbReference>
<protein>
    <submittedName>
        <fullName evidence="3">Sigma factor SigB regulation protein RsbQ</fullName>
    </submittedName>
</protein>
<sequence>MDQKDIADRNNVRFIGKGERLLMLAHGFGCDQNVWRFMTPAFTSTYRVLLFDYVGSGHSRLSAFSVDRYSCLEGYAQDVLDICEAFDLQDVSFIGHSVSGVVGLLAALEQPYRFRELVMLGPSPCYLNLPPDYQGGFSREDLEQLMDLMDKNYIGWANYLAPIVMGDDAPDELTGELSGSFCSTDPLVARTFANATFFSDYRHILPRNRHPTLLLQGRSDALANPSVGEYMYQNMPGSQLVTLDTEGHCFHMSYPNKVSAEVLAFLSR</sequence>
<dbReference type="PRINTS" id="PR00111">
    <property type="entry name" value="ABHYDROLASE"/>
</dbReference>
<reference evidence="4" key="1">
    <citation type="journal article" date="2019" name="Int. J. Syst. Evol. Microbiol.">
        <title>The Global Catalogue of Microorganisms (GCM) 10K type strain sequencing project: providing services to taxonomists for standard genome sequencing and annotation.</title>
        <authorList>
            <consortium name="The Broad Institute Genomics Platform"/>
            <consortium name="The Broad Institute Genome Sequencing Center for Infectious Disease"/>
            <person name="Wu L."/>
            <person name="Ma J."/>
        </authorList>
    </citation>
    <scope>NUCLEOTIDE SEQUENCE [LARGE SCALE GENOMIC DNA]</scope>
    <source>
        <strain evidence="4">CGMCC 1.12923</strain>
    </source>
</reference>
<dbReference type="Proteomes" id="UP000614272">
    <property type="component" value="Unassembled WGS sequence"/>
</dbReference>
<name>A0ABQ1RRX3_9ALTE</name>
<dbReference type="InterPro" id="IPR029058">
    <property type="entry name" value="AB_hydrolase_fold"/>
</dbReference>
<evidence type="ECO:0000313" key="3">
    <source>
        <dbReference type="EMBL" id="GGD76111.1"/>
    </source>
</evidence>
<dbReference type="EMBL" id="BMGJ01000017">
    <property type="protein sequence ID" value="GGD76111.1"/>
    <property type="molecule type" value="Genomic_DNA"/>
</dbReference>
<organism evidence="3 4">
    <name type="scientific">Lacimicrobium alkaliphilum</name>
    <dbReference type="NCBI Taxonomy" id="1526571"/>
    <lineage>
        <taxon>Bacteria</taxon>
        <taxon>Pseudomonadati</taxon>
        <taxon>Pseudomonadota</taxon>
        <taxon>Gammaproteobacteria</taxon>
        <taxon>Alteromonadales</taxon>
        <taxon>Alteromonadaceae</taxon>
        <taxon>Lacimicrobium</taxon>
    </lineage>
</organism>
<keyword evidence="4" id="KW-1185">Reference proteome</keyword>
<evidence type="ECO:0000259" key="2">
    <source>
        <dbReference type="Pfam" id="PF00561"/>
    </source>
</evidence>
<proteinExistence type="inferred from homology"/>
<dbReference type="InterPro" id="IPR000073">
    <property type="entry name" value="AB_hydrolase_1"/>
</dbReference>
<comment type="caution">
    <text evidence="3">The sequence shown here is derived from an EMBL/GenBank/DDBJ whole genome shotgun (WGS) entry which is preliminary data.</text>
</comment>
<gene>
    <name evidence="3" type="primary">rsbQ</name>
    <name evidence="3" type="ORF">GCM10011357_33920</name>
</gene>
<accession>A0ABQ1RRX3</accession>
<comment type="similarity">
    <text evidence="1">Belongs to the AB hydrolase superfamily.</text>
</comment>
<evidence type="ECO:0000313" key="4">
    <source>
        <dbReference type="Proteomes" id="UP000614272"/>
    </source>
</evidence>
<dbReference type="SUPFAM" id="SSF53474">
    <property type="entry name" value="alpha/beta-Hydrolases"/>
    <property type="match status" value="1"/>
</dbReference>
<dbReference type="Gene3D" id="3.40.50.1820">
    <property type="entry name" value="alpha/beta hydrolase"/>
    <property type="match status" value="1"/>
</dbReference>
<dbReference type="Pfam" id="PF00561">
    <property type="entry name" value="Abhydrolase_1"/>
    <property type="match status" value="1"/>
</dbReference>
<evidence type="ECO:0000256" key="1">
    <source>
        <dbReference type="ARBA" id="ARBA00008645"/>
    </source>
</evidence>
<feature type="domain" description="AB hydrolase-1" evidence="2">
    <location>
        <begin position="21"/>
        <end position="252"/>
    </location>
</feature>